<evidence type="ECO:0000256" key="1">
    <source>
        <dbReference type="SAM" id="MobiDB-lite"/>
    </source>
</evidence>
<accession>A0A1W5RN91</accession>
<feature type="region of interest" description="Disordered" evidence="1">
    <location>
        <begin position="76"/>
        <end position="97"/>
    </location>
</feature>
<sequence length="118" mass="13469">MLFCFFTCLSVLQFFGRASVLQFFDSFSPLLLLRAFASARKKRSEVLRSRVDFAKATTRDRREAEGASLLRIGFASHSDKRKNQSEEAQKKNRKAKVAKIRVNKQLQELFSLGHASVP</sequence>
<dbReference type="GeneID" id="32880152"/>
<dbReference type="EMBL" id="KY114064">
    <property type="protein sequence ID" value="AQU64462.1"/>
    <property type="molecule type" value="Genomic_DNA"/>
</dbReference>
<feature type="compositionally biased region" description="Basic and acidic residues" evidence="1">
    <location>
        <begin position="77"/>
        <end position="90"/>
    </location>
</feature>
<name>A0A1W5RN91_PEDDU</name>
<dbReference type="RefSeq" id="YP_009364059.1">
    <property type="nucleotide sequence ID" value="NC_034654.1"/>
</dbReference>
<gene>
    <name evidence="3" type="primary">orf118</name>
</gene>
<keyword evidence="3" id="KW-0934">Plastid</keyword>
<evidence type="ECO:0000256" key="2">
    <source>
        <dbReference type="SAM" id="SignalP"/>
    </source>
</evidence>
<geneLocation type="chloroplast" evidence="3"/>
<feature type="signal peptide" evidence="2">
    <location>
        <begin position="1"/>
        <end position="18"/>
    </location>
</feature>
<keyword evidence="3" id="KW-0150">Chloroplast</keyword>
<dbReference type="AlphaFoldDB" id="A0A1W5RN91"/>
<reference evidence="3" key="1">
    <citation type="journal article" date="2017" name="PeerJ">
        <title>lastomes of the green algae Hydrodictyon reticulatum and Pediastrum duplex (Sphaeropleales, Chlorophyceae).</title>
        <authorList>
            <person name="McManus H.A."/>
            <person name="Sanchez D."/>
            <person name="Karol K.G."/>
        </authorList>
    </citation>
    <scope>NUCLEOTIDE SEQUENCE</scope>
</reference>
<protein>
    <submittedName>
        <fullName evidence="3">Uncharacterized protein</fullName>
    </submittedName>
</protein>
<keyword evidence="2" id="KW-0732">Signal</keyword>
<evidence type="ECO:0000313" key="3">
    <source>
        <dbReference type="EMBL" id="AQU64462.1"/>
    </source>
</evidence>
<feature type="chain" id="PRO_5010876071" evidence="2">
    <location>
        <begin position="19"/>
        <end position="118"/>
    </location>
</feature>
<proteinExistence type="predicted"/>
<organism evidence="3">
    <name type="scientific">Pediastrum duplex</name>
    <name type="common">Green alga</name>
    <dbReference type="NCBI Taxonomy" id="3105"/>
    <lineage>
        <taxon>Eukaryota</taxon>
        <taxon>Viridiplantae</taxon>
        <taxon>Chlorophyta</taxon>
        <taxon>core chlorophytes</taxon>
        <taxon>Chlorophyceae</taxon>
        <taxon>CS clade</taxon>
        <taxon>Sphaeropleales</taxon>
        <taxon>Hydrodictyaceae</taxon>
        <taxon>Pediastrum</taxon>
    </lineage>
</organism>